<dbReference type="Proteomes" id="UP000180235">
    <property type="component" value="Chromosome"/>
</dbReference>
<evidence type="ECO:0000256" key="1">
    <source>
        <dbReference type="SAM" id="Phobius"/>
    </source>
</evidence>
<feature type="transmembrane region" description="Helical" evidence="1">
    <location>
        <begin position="613"/>
        <end position="633"/>
    </location>
</feature>
<dbReference type="GO" id="GO:0006011">
    <property type="term" value="P:UDP-alpha-D-glucose metabolic process"/>
    <property type="evidence" value="ECO:0007669"/>
    <property type="project" value="InterPro"/>
</dbReference>
<organism evidence="2 3">
    <name type="scientific">Gloeomargarita lithophora Alchichica-D10</name>
    <dbReference type="NCBI Taxonomy" id="1188229"/>
    <lineage>
        <taxon>Bacteria</taxon>
        <taxon>Bacillati</taxon>
        <taxon>Cyanobacteriota</taxon>
        <taxon>Cyanophyceae</taxon>
        <taxon>Gloeomargaritales</taxon>
        <taxon>Gloeomargaritaceae</taxon>
        <taxon>Gloeomargarita</taxon>
    </lineage>
</organism>
<reference evidence="2 3" key="1">
    <citation type="submission" date="2016-10" db="EMBL/GenBank/DDBJ databases">
        <title>Description of Gloeomargarita lithophora gen. nov., sp. nov., a thylakoid-bearing basal-branching cyanobacterium with intracellular carbonates, and proposal for Gloeomargaritales ord. nov.</title>
        <authorList>
            <person name="Moreira D."/>
            <person name="Tavera R."/>
            <person name="Benzerara K."/>
            <person name="Skouri-Panet F."/>
            <person name="Couradeau E."/>
            <person name="Gerard E."/>
            <person name="Loussert C."/>
            <person name="Novelo E."/>
            <person name="Zivanovic Y."/>
            <person name="Lopez-Garcia P."/>
        </authorList>
    </citation>
    <scope>NUCLEOTIDE SEQUENCE [LARGE SCALE GENOMIC DNA]</scope>
    <source>
        <strain evidence="2 3">D10</strain>
    </source>
</reference>
<dbReference type="Pfam" id="PF03170">
    <property type="entry name" value="BcsB"/>
    <property type="match status" value="2"/>
</dbReference>
<dbReference type="GO" id="GO:0016020">
    <property type="term" value="C:membrane"/>
    <property type="evidence" value="ECO:0007669"/>
    <property type="project" value="InterPro"/>
</dbReference>
<evidence type="ECO:0000313" key="2">
    <source>
        <dbReference type="EMBL" id="APB34125.1"/>
    </source>
</evidence>
<accession>A0A1J0ADW3</accession>
<name>A0A1J0ADW3_9CYAN</name>
<protein>
    <recommendedName>
        <fullName evidence="4">Cellulose synthase regulatory subunit</fullName>
    </recommendedName>
</protein>
<proteinExistence type="predicted"/>
<evidence type="ECO:0000313" key="3">
    <source>
        <dbReference type="Proteomes" id="UP000180235"/>
    </source>
</evidence>
<dbReference type="Gene3D" id="2.60.120.260">
    <property type="entry name" value="Galactose-binding domain-like"/>
    <property type="match status" value="2"/>
</dbReference>
<keyword evidence="3" id="KW-1185">Reference proteome</keyword>
<dbReference type="KEGG" id="glt:GlitD10_1799"/>
<evidence type="ECO:0008006" key="4">
    <source>
        <dbReference type="Google" id="ProtNLM"/>
    </source>
</evidence>
<dbReference type="AlphaFoldDB" id="A0A1J0ADW3"/>
<keyword evidence="1" id="KW-0812">Transmembrane</keyword>
<sequence length="648" mass="71609">MGRSWWLVGLGCGWLLGGAMPGLSQPARTVQKIPFRNLGFTRPVVLRGASPEFGVSIPLFSRTLEPAQSFVQLELAPSPVLKPSSTVRISLNGRPERVIQVKDLLPQKSIKIPLRLPPPGERFIAVGVESFLQITPDFCEDVASGNLFLTVGENSFFQVVQTEQDTPISYWFRPTYNRVVLVVPESMDVPTTQAALWMYSLLNYRFRESRVPIGWVAGKLESLKLDQNTEAAVVLHQDEKAPNIQRQGHILRVRAQPQVVQSLAQAEPAFMAPGVQVVASDPAAPRRLRDRRLFTELGWNETVKTGLGNQSFRLTFDLAQLGGRPQDLSLALRSRFSQASTDDAGALSAQIFLNGTFINSLNVGTQTQLNTTLALPESRLQRSNNLDVVFAVAQRDCRSPRPVTVQVLGASYLDWNGYQRPQGNFDDVPQDFLGAGQVVVAVDNPAVVAGTAQVLGMLSRSGGRPLLPELLPAAEVKNWANLPQRPQWRLLGTEPGVRLNSPIRLGQSFEIINPINQRTLLQAEPGASIGLLQAFSHQGVPTLWLSWWGEQPQVVAQTGAVLADPVASLVNQLQGNVVTVTPQGSFDYWNLTGDTLRVRYPNELNWWLLFRRYRWVLLGLFLVIGGILAWRLYQKLGRQAQAPTPPTS</sequence>
<dbReference type="EMBL" id="CP017675">
    <property type="protein sequence ID" value="APB34125.1"/>
    <property type="molecule type" value="Genomic_DNA"/>
</dbReference>
<dbReference type="OrthoDB" id="581475at2"/>
<dbReference type="STRING" id="1188229.GlitD10_1799"/>
<gene>
    <name evidence="2" type="ORF">GlitD10_1799</name>
</gene>
<keyword evidence="1" id="KW-1133">Transmembrane helix</keyword>
<keyword evidence="1" id="KW-0472">Membrane</keyword>
<dbReference type="RefSeq" id="WP_071454616.1">
    <property type="nucleotide sequence ID" value="NZ_CP017675.1"/>
</dbReference>
<dbReference type="InterPro" id="IPR018513">
    <property type="entry name" value="Cell_synthase_bac"/>
</dbReference>